<dbReference type="GO" id="GO:0016787">
    <property type="term" value="F:hydrolase activity"/>
    <property type="evidence" value="ECO:0007669"/>
    <property type="project" value="UniProtKB-KW"/>
</dbReference>
<dbReference type="GO" id="GO:0016020">
    <property type="term" value="C:membrane"/>
    <property type="evidence" value="ECO:0007669"/>
    <property type="project" value="TreeGrafter"/>
</dbReference>
<dbReference type="KEGG" id="far:ABE41_002795"/>
<dbReference type="OrthoDB" id="9773293at2"/>
<dbReference type="PANTHER" id="PTHR43798">
    <property type="entry name" value="MONOACYLGLYCEROL LIPASE"/>
    <property type="match status" value="1"/>
</dbReference>
<sequence>MKQYQINIMDKQFEINEYPGEKGTILAIHGLTGNHKNLHYYAETLSGEYRFISIDLRGRGNSSPMDDSPSIFKHASDVIQIINALNIEDPILIGHSMGAYISALVGSMDPRVKGIILLDGGGKADETQRDQIKPSLSRLSKDYESPEDYVEETKVIYSKLGIQWNPELEENARYEVKEQNGMWKHKSDAKLIAEDFESFYDYEPKSVCSKVDCDTLLVVADGKIGEKPPLFNEKSYEDTCKYTKKIETVTTPSNHYTMVFKNQPEINQQIQQFLSKLK</sequence>
<feature type="domain" description="AB hydrolase-1" evidence="2">
    <location>
        <begin position="24"/>
        <end position="132"/>
    </location>
</feature>
<dbReference type="AlphaFoldDB" id="A0A1B1Z0L4"/>
<evidence type="ECO:0000313" key="4">
    <source>
        <dbReference type="Proteomes" id="UP000077412"/>
    </source>
</evidence>
<dbReference type="EMBL" id="CP016761">
    <property type="protein sequence ID" value="ANX10940.1"/>
    <property type="molecule type" value="Genomic_DNA"/>
</dbReference>
<dbReference type="InterPro" id="IPR029058">
    <property type="entry name" value="AB_hydrolase_fold"/>
</dbReference>
<name>A0A1B1Z0L4_9BACL</name>
<evidence type="ECO:0000256" key="1">
    <source>
        <dbReference type="ARBA" id="ARBA00022801"/>
    </source>
</evidence>
<dbReference type="Gene3D" id="3.40.50.1820">
    <property type="entry name" value="alpha/beta hydrolase"/>
    <property type="match status" value="1"/>
</dbReference>
<dbReference type="SUPFAM" id="SSF53474">
    <property type="entry name" value="alpha/beta-Hydrolases"/>
    <property type="match status" value="1"/>
</dbReference>
<dbReference type="Proteomes" id="UP000077412">
    <property type="component" value="Chromosome"/>
</dbReference>
<evidence type="ECO:0000313" key="3">
    <source>
        <dbReference type="EMBL" id="ANX10940.1"/>
    </source>
</evidence>
<dbReference type="PANTHER" id="PTHR43798:SF31">
    <property type="entry name" value="AB HYDROLASE SUPERFAMILY PROTEIN YCLE"/>
    <property type="match status" value="1"/>
</dbReference>
<dbReference type="InterPro" id="IPR050266">
    <property type="entry name" value="AB_hydrolase_sf"/>
</dbReference>
<evidence type="ECO:0000259" key="2">
    <source>
        <dbReference type="Pfam" id="PF00561"/>
    </source>
</evidence>
<keyword evidence="4" id="KW-1185">Reference proteome</keyword>
<organism evidence="3 4">
    <name type="scientific">Fictibacillus arsenicus</name>
    <dbReference type="NCBI Taxonomy" id="255247"/>
    <lineage>
        <taxon>Bacteria</taxon>
        <taxon>Bacillati</taxon>
        <taxon>Bacillota</taxon>
        <taxon>Bacilli</taxon>
        <taxon>Bacillales</taxon>
        <taxon>Fictibacillaceae</taxon>
        <taxon>Fictibacillus</taxon>
    </lineage>
</organism>
<accession>A0A1B1Z0L4</accession>
<gene>
    <name evidence="3" type="ORF">ABE41_002795</name>
</gene>
<dbReference type="RefSeq" id="WP_066286316.1">
    <property type="nucleotide sequence ID" value="NZ_CP016761.1"/>
</dbReference>
<dbReference type="Pfam" id="PF00561">
    <property type="entry name" value="Abhydrolase_1"/>
    <property type="match status" value="1"/>
</dbReference>
<dbReference type="STRING" id="255247.ABE41_002795"/>
<dbReference type="InterPro" id="IPR000073">
    <property type="entry name" value="AB_hydrolase_1"/>
</dbReference>
<proteinExistence type="predicted"/>
<reference evidence="3 4" key="1">
    <citation type="submission" date="2016-08" db="EMBL/GenBank/DDBJ databases">
        <title>Complete genome sequence of Fictibacillus arsenicus G25-54, a strain with toxicity to nematodes and a potential arsenic-resistance activity.</title>
        <authorList>
            <person name="Zheng Z."/>
        </authorList>
    </citation>
    <scope>NUCLEOTIDE SEQUENCE [LARGE SCALE GENOMIC DNA]</scope>
    <source>
        <strain evidence="3 4">G25-54</strain>
    </source>
</reference>
<protein>
    <submittedName>
        <fullName evidence="3">Acetoin dehydrogenase</fullName>
    </submittedName>
</protein>
<keyword evidence="1" id="KW-0378">Hydrolase</keyword>